<dbReference type="PANTHER" id="PTHR30622">
    <property type="entry name" value="UNDECAPRENYL-DIPHOSPHATASE"/>
    <property type="match status" value="1"/>
</dbReference>
<comment type="function">
    <text evidence="14">Catalyzes the dephosphorylation of undecaprenyl diphosphate (UPP). Confers resistance to bacitracin.</text>
</comment>
<evidence type="ECO:0000256" key="14">
    <source>
        <dbReference type="HAMAP-Rule" id="MF_01006"/>
    </source>
</evidence>
<comment type="similarity">
    <text evidence="2 14">Belongs to the UppP family.</text>
</comment>
<keyword evidence="10 14" id="KW-0046">Antibiotic resistance</keyword>
<dbReference type="Pfam" id="PF02673">
    <property type="entry name" value="BacA"/>
    <property type="match status" value="1"/>
</dbReference>
<organism evidence="15 16">
    <name type="scientific">Dyella jejuensis</name>
    <dbReference type="NCBI Taxonomy" id="1432009"/>
    <lineage>
        <taxon>Bacteria</taxon>
        <taxon>Pseudomonadati</taxon>
        <taxon>Pseudomonadota</taxon>
        <taxon>Gammaproteobacteria</taxon>
        <taxon>Lysobacterales</taxon>
        <taxon>Rhodanobacteraceae</taxon>
        <taxon>Dyella</taxon>
    </lineage>
</organism>
<name>A0ABW8JIG6_9GAMM</name>
<feature type="transmembrane region" description="Helical" evidence="14">
    <location>
        <begin position="141"/>
        <end position="159"/>
    </location>
</feature>
<evidence type="ECO:0000256" key="10">
    <source>
        <dbReference type="ARBA" id="ARBA00023251"/>
    </source>
</evidence>
<keyword evidence="5 14" id="KW-1003">Cell membrane</keyword>
<keyword evidence="6 14" id="KW-0812">Transmembrane</keyword>
<comment type="miscellaneous">
    <text evidence="14">Bacitracin is thought to be involved in the inhibition of peptidoglycan synthesis by sequestering undecaprenyl diphosphate, thereby reducing the pool of lipid carrier available.</text>
</comment>
<sequence length="265" mass="29005">MRDLIHVILLGIIEGVTEFLPVSSTGHLLIAEDFGLGARSDLFNIGIQAGAILAITLIYRKHIWQLLTQWRNPANRAYLCKLAVAFLITCVLGLMVTHYGFKLPETVTPIAWALMIGGCWMLGAEAIAARQADRKDVTWRVAILVGIAQLVAGVFPGTSRSGATIFTAMLAGTSNRPAATEFSFLVGIPTMYAATGYEWLKVLKRGDTAHEDWTALAIGFLVSLIVAFVVVKWLLGYIRTHRFTWFALYRIAFGAALLWLIPAGA</sequence>
<dbReference type="HAMAP" id="MF_01006">
    <property type="entry name" value="Undec_diphosphatase"/>
    <property type="match status" value="1"/>
</dbReference>
<dbReference type="GO" id="GO:0050380">
    <property type="term" value="F:undecaprenyl-diphosphatase activity"/>
    <property type="evidence" value="ECO:0007669"/>
    <property type="project" value="UniProtKB-EC"/>
</dbReference>
<keyword evidence="9 14" id="KW-0472">Membrane</keyword>
<comment type="subcellular location">
    <subcellularLocation>
        <location evidence="1 14">Cell membrane</location>
        <topology evidence="1 14">Multi-pass membrane protein</topology>
    </subcellularLocation>
</comment>
<evidence type="ECO:0000256" key="12">
    <source>
        <dbReference type="ARBA" id="ARBA00032932"/>
    </source>
</evidence>
<feature type="transmembrane region" description="Helical" evidence="14">
    <location>
        <begin position="107"/>
        <end position="129"/>
    </location>
</feature>
<evidence type="ECO:0000256" key="13">
    <source>
        <dbReference type="ARBA" id="ARBA00047594"/>
    </source>
</evidence>
<evidence type="ECO:0000256" key="9">
    <source>
        <dbReference type="ARBA" id="ARBA00023136"/>
    </source>
</evidence>
<feature type="transmembrane region" description="Helical" evidence="14">
    <location>
        <begin position="247"/>
        <end position="264"/>
    </location>
</feature>
<evidence type="ECO:0000256" key="3">
    <source>
        <dbReference type="ARBA" id="ARBA00012374"/>
    </source>
</evidence>
<evidence type="ECO:0000256" key="8">
    <source>
        <dbReference type="ARBA" id="ARBA00022989"/>
    </source>
</evidence>
<keyword evidence="16" id="KW-1185">Reference proteome</keyword>
<evidence type="ECO:0000313" key="15">
    <source>
        <dbReference type="EMBL" id="MFK2899585.1"/>
    </source>
</evidence>
<evidence type="ECO:0000256" key="7">
    <source>
        <dbReference type="ARBA" id="ARBA00022801"/>
    </source>
</evidence>
<keyword evidence="14" id="KW-0961">Cell wall biogenesis/degradation</keyword>
<evidence type="ECO:0000256" key="4">
    <source>
        <dbReference type="ARBA" id="ARBA00021581"/>
    </source>
</evidence>
<evidence type="ECO:0000256" key="5">
    <source>
        <dbReference type="ARBA" id="ARBA00022475"/>
    </source>
</evidence>
<gene>
    <name evidence="14" type="primary">uppP</name>
    <name evidence="15" type="ORF">ISP15_04490</name>
</gene>
<evidence type="ECO:0000256" key="11">
    <source>
        <dbReference type="ARBA" id="ARBA00032707"/>
    </source>
</evidence>
<evidence type="ECO:0000313" key="16">
    <source>
        <dbReference type="Proteomes" id="UP001620461"/>
    </source>
</evidence>
<keyword evidence="8 14" id="KW-1133">Transmembrane helix</keyword>
<dbReference type="PANTHER" id="PTHR30622:SF3">
    <property type="entry name" value="UNDECAPRENYL-DIPHOSPHATASE"/>
    <property type="match status" value="1"/>
</dbReference>
<comment type="caution">
    <text evidence="15">The sequence shown here is derived from an EMBL/GenBank/DDBJ whole genome shotgun (WGS) entry which is preliminary data.</text>
</comment>
<dbReference type="EMBL" id="JADIKJ010000003">
    <property type="protein sequence ID" value="MFK2899585.1"/>
    <property type="molecule type" value="Genomic_DNA"/>
</dbReference>
<feature type="transmembrane region" description="Helical" evidence="14">
    <location>
        <begin position="42"/>
        <end position="59"/>
    </location>
</feature>
<feature type="transmembrane region" description="Helical" evidence="14">
    <location>
        <begin position="79"/>
        <end position="101"/>
    </location>
</feature>
<keyword evidence="14" id="KW-0133">Cell shape</keyword>
<reference evidence="15 16" key="1">
    <citation type="submission" date="2020-10" db="EMBL/GenBank/DDBJ databases">
        <title>Phylogeny of dyella-like bacteria.</title>
        <authorList>
            <person name="Fu J."/>
        </authorList>
    </citation>
    <scope>NUCLEOTIDE SEQUENCE [LARGE SCALE GENOMIC DNA]</scope>
    <source>
        <strain evidence="15 16">JP1</strain>
    </source>
</reference>
<accession>A0ABW8JIG6</accession>
<dbReference type="EC" id="3.6.1.27" evidence="3 14"/>
<evidence type="ECO:0000256" key="1">
    <source>
        <dbReference type="ARBA" id="ARBA00004651"/>
    </source>
</evidence>
<keyword evidence="14" id="KW-0573">Peptidoglycan synthesis</keyword>
<proteinExistence type="inferred from homology"/>
<feature type="transmembrane region" description="Helical" evidence="14">
    <location>
        <begin position="7"/>
        <end position="30"/>
    </location>
</feature>
<evidence type="ECO:0000256" key="6">
    <source>
        <dbReference type="ARBA" id="ARBA00022692"/>
    </source>
</evidence>
<dbReference type="InterPro" id="IPR003824">
    <property type="entry name" value="UppP"/>
</dbReference>
<dbReference type="RefSeq" id="WP_404545551.1">
    <property type="nucleotide sequence ID" value="NZ_JADIKJ010000003.1"/>
</dbReference>
<comment type="catalytic activity">
    <reaction evidence="13 14">
        <text>di-trans,octa-cis-undecaprenyl diphosphate + H2O = di-trans,octa-cis-undecaprenyl phosphate + phosphate + H(+)</text>
        <dbReference type="Rhea" id="RHEA:28094"/>
        <dbReference type="ChEBI" id="CHEBI:15377"/>
        <dbReference type="ChEBI" id="CHEBI:15378"/>
        <dbReference type="ChEBI" id="CHEBI:43474"/>
        <dbReference type="ChEBI" id="CHEBI:58405"/>
        <dbReference type="ChEBI" id="CHEBI:60392"/>
        <dbReference type="EC" id="3.6.1.27"/>
    </reaction>
</comment>
<dbReference type="Proteomes" id="UP001620461">
    <property type="component" value="Unassembled WGS sequence"/>
</dbReference>
<evidence type="ECO:0000256" key="2">
    <source>
        <dbReference type="ARBA" id="ARBA00010621"/>
    </source>
</evidence>
<feature type="transmembrane region" description="Helical" evidence="14">
    <location>
        <begin position="213"/>
        <end position="235"/>
    </location>
</feature>
<protein>
    <recommendedName>
        <fullName evidence="4 14">Undecaprenyl-diphosphatase</fullName>
        <ecNumber evidence="3 14">3.6.1.27</ecNumber>
    </recommendedName>
    <alternativeName>
        <fullName evidence="12 14">Bacitracin resistance protein</fullName>
    </alternativeName>
    <alternativeName>
        <fullName evidence="11 14">Undecaprenyl pyrophosphate phosphatase</fullName>
    </alternativeName>
</protein>
<dbReference type="NCBIfam" id="NF001390">
    <property type="entry name" value="PRK00281.1-4"/>
    <property type="match status" value="1"/>
</dbReference>
<keyword evidence="7 14" id="KW-0378">Hydrolase</keyword>